<keyword evidence="1" id="KW-0732">Signal</keyword>
<accession>A0A916J8N4</accession>
<dbReference type="RefSeq" id="WP_220636977.1">
    <property type="nucleotide sequence ID" value="NZ_CAJQUM010000001.1"/>
</dbReference>
<comment type="caution">
    <text evidence="2">The sequence shown here is derived from an EMBL/GenBank/DDBJ whole genome shotgun (WGS) entry which is preliminary data.</text>
</comment>
<protein>
    <recommendedName>
        <fullName evidence="4">SH3 domain-containing protein</fullName>
    </recommendedName>
</protein>
<name>A0A916J8N4_9PROT</name>
<evidence type="ECO:0000256" key="1">
    <source>
        <dbReference type="SAM" id="SignalP"/>
    </source>
</evidence>
<evidence type="ECO:0000313" key="2">
    <source>
        <dbReference type="EMBL" id="CAG4885212.1"/>
    </source>
</evidence>
<evidence type="ECO:0008006" key="4">
    <source>
        <dbReference type="Google" id="ProtNLM"/>
    </source>
</evidence>
<feature type="signal peptide" evidence="1">
    <location>
        <begin position="1"/>
        <end position="19"/>
    </location>
</feature>
<sequence>MRTLAVLSLGFALSVPAFALDYRSVSDNAVLYDAPSSKGVKHFIIARGSPVEVVLAQENWIKVRDNGGNMAWIEAQLLSSARTLLVRVDKADIRAEANDKSTIVFSAEKNVVLDLVEAGPPGWAKVKHRDGQSGFVKASQVWGL</sequence>
<feature type="chain" id="PRO_5036880269" description="SH3 domain-containing protein" evidence="1">
    <location>
        <begin position="20"/>
        <end position="144"/>
    </location>
</feature>
<dbReference type="EMBL" id="CAJQUM010000001">
    <property type="protein sequence ID" value="CAG4885212.1"/>
    <property type="molecule type" value="Genomic_DNA"/>
</dbReference>
<proteinExistence type="predicted"/>
<evidence type="ECO:0000313" key="3">
    <source>
        <dbReference type="Proteomes" id="UP000742786"/>
    </source>
</evidence>
<keyword evidence="3" id="KW-1185">Reference proteome</keyword>
<dbReference type="AlphaFoldDB" id="A0A916J8N4"/>
<organism evidence="2 3">
    <name type="scientific">Georgfuchsia toluolica</name>
    <dbReference type="NCBI Taxonomy" id="424218"/>
    <lineage>
        <taxon>Bacteria</taxon>
        <taxon>Pseudomonadati</taxon>
        <taxon>Pseudomonadota</taxon>
        <taxon>Betaproteobacteria</taxon>
        <taxon>Nitrosomonadales</taxon>
        <taxon>Sterolibacteriaceae</taxon>
        <taxon>Georgfuchsia</taxon>
    </lineage>
</organism>
<dbReference type="InterPro" id="IPR010466">
    <property type="entry name" value="DUF1058"/>
</dbReference>
<dbReference type="Gene3D" id="2.30.30.40">
    <property type="entry name" value="SH3 Domains"/>
    <property type="match status" value="1"/>
</dbReference>
<reference evidence="2" key="1">
    <citation type="submission" date="2021-04" db="EMBL/GenBank/DDBJ databases">
        <authorList>
            <person name="Hornung B."/>
        </authorList>
    </citation>
    <scope>NUCLEOTIDE SEQUENCE</scope>
    <source>
        <strain evidence="2">G5G6</strain>
    </source>
</reference>
<gene>
    <name evidence="2" type="ORF">GTOL_13095</name>
</gene>
<dbReference type="Pfam" id="PF06347">
    <property type="entry name" value="SH3_4"/>
    <property type="match status" value="2"/>
</dbReference>
<dbReference type="Proteomes" id="UP000742786">
    <property type="component" value="Unassembled WGS sequence"/>
</dbReference>